<evidence type="ECO:0000256" key="3">
    <source>
        <dbReference type="ARBA" id="ARBA00022679"/>
    </source>
</evidence>
<protein>
    <recommendedName>
        <fullName evidence="2">histidine kinase</fullName>
        <ecNumber evidence="2">2.7.13.3</ecNumber>
    </recommendedName>
</protein>
<dbReference type="InterPro" id="IPR011006">
    <property type="entry name" value="CheY-like_superfamily"/>
</dbReference>
<dbReference type="SUPFAM" id="SSF52172">
    <property type="entry name" value="CheY-like"/>
    <property type="match status" value="1"/>
</dbReference>
<dbReference type="PANTHER" id="PTHR44936">
    <property type="entry name" value="SENSOR PROTEIN CREC"/>
    <property type="match status" value="1"/>
</dbReference>
<gene>
    <name evidence="9" type="ORF">BDK61_1356</name>
</gene>
<dbReference type="SUPFAM" id="SSF55785">
    <property type="entry name" value="PYP-like sensor domain (PAS domain)"/>
    <property type="match status" value="1"/>
</dbReference>
<dbReference type="PROSITE" id="PS50113">
    <property type="entry name" value="PAC"/>
    <property type="match status" value="1"/>
</dbReference>
<dbReference type="Gene3D" id="3.30.565.10">
    <property type="entry name" value="Histidine kinase-like ATPase, C-terminal domain"/>
    <property type="match status" value="1"/>
</dbReference>
<keyword evidence="4" id="KW-0547">Nucleotide-binding</keyword>
<evidence type="ECO:0000259" key="7">
    <source>
        <dbReference type="PROSITE" id="PS50109"/>
    </source>
</evidence>
<dbReference type="SUPFAM" id="SSF47384">
    <property type="entry name" value="Homodimeric domain of signal transducing histidine kinase"/>
    <property type="match status" value="1"/>
</dbReference>
<evidence type="ECO:0000256" key="1">
    <source>
        <dbReference type="ARBA" id="ARBA00000085"/>
    </source>
</evidence>
<evidence type="ECO:0000259" key="8">
    <source>
        <dbReference type="PROSITE" id="PS50113"/>
    </source>
</evidence>
<dbReference type="InterPro" id="IPR000700">
    <property type="entry name" value="PAS-assoc_C"/>
</dbReference>
<evidence type="ECO:0000256" key="5">
    <source>
        <dbReference type="ARBA" id="ARBA00022777"/>
    </source>
</evidence>
<dbReference type="InterPro" id="IPR005467">
    <property type="entry name" value="His_kinase_dom"/>
</dbReference>
<dbReference type="EMBL" id="RBWW01000001">
    <property type="protein sequence ID" value="RKS82059.1"/>
    <property type="molecule type" value="Genomic_DNA"/>
</dbReference>
<dbReference type="Pfam" id="PF08448">
    <property type="entry name" value="PAS_4"/>
    <property type="match status" value="1"/>
</dbReference>
<dbReference type="InterPro" id="IPR050980">
    <property type="entry name" value="2C_sensor_his_kinase"/>
</dbReference>
<evidence type="ECO:0000256" key="4">
    <source>
        <dbReference type="ARBA" id="ARBA00022741"/>
    </source>
</evidence>
<dbReference type="Pfam" id="PF02518">
    <property type="entry name" value="HATPase_c"/>
    <property type="match status" value="1"/>
</dbReference>
<keyword evidence="3" id="KW-0808">Transferase</keyword>
<dbReference type="AlphaFoldDB" id="A0A495R4A6"/>
<dbReference type="Proteomes" id="UP000268233">
    <property type="component" value="Unassembled WGS sequence"/>
</dbReference>
<keyword evidence="6" id="KW-0067">ATP-binding</keyword>
<feature type="domain" description="Histidine kinase" evidence="7">
    <location>
        <begin position="262"/>
        <end position="448"/>
    </location>
</feature>
<evidence type="ECO:0000313" key="10">
    <source>
        <dbReference type="Proteomes" id="UP000268233"/>
    </source>
</evidence>
<dbReference type="SUPFAM" id="SSF55874">
    <property type="entry name" value="ATPase domain of HSP90 chaperone/DNA topoisomerase II/histidine kinase"/>
    <property type="match status" value="1"/>
</dbReference>
<keyword evidence="5" id="KW-0418">Kinase</keyword>
<evidence type="ECO:0000313" key="9">
    <source>
        <dbReference type="EMBL" id="RKS82059.1"/>
    </source>
</evidence>
<sequence length="454" mass="48905">MGVLMSPPTVLLIAAETTAGEQLQAALEQAAIDATVETTEPECVDTTLLRTAVDCLVVPVTCEGMAGGHLAEAATGLYPDLPVIMYGSAADRGGHIQTVAADDLGSPELAAAVGEALENSETMAARPASRPETILATMFERNSEHLYVKDTDRHYLLLNDSSYAPPELLGRRDEDGLPAGATYLDAARGDDLQVINDGTDILDVHEFSPSMGKHLRTSKVPWYDETDELAGLIGITQDVTDQKERERLLRQQNERLRKVALLAAHELRNELQVSTGHLSQIEADDEHVDAVERSIDQLSGIVDKVVSLASSDSPTFEPEQQWLSTVVWDVWSSLSLEAASLEVTSDRRLLADAESMRLFVEILLSNAVEHGGPDVAIRVGATSSGFFVADDGPGVDVSPPERVFEAGYASEKQNSGFGLYIANRIAKEHGWSLSVGDSENGGARFTVTDVERPD</sequence>
<proteinExistence type="predicted"/>
<feature type="domain" description="PAC" evidence="8">
    <location>
        <begin position="188"/>
        <end position="251"/>
    </location>
</feature>
<dbReference type="InterPro" id="IPR036097">
    <property type="entry name" value="HisK_dim/P_sf"/>
</dbReference>
<dbReference type="PROSITE" id="PS50109">
    <property type="entry name" value="HIS_KIN"/>
    <property type="match status" value="1"/>
</dbReference>
<dbReference type="InterPro" id="IPR036890">
    <property type="entry name" value="HATPase_C_sf"/>
</dbReference>
<dbReference type="EC" id="2.7.13.3" evidence="2"/>
<evidence type="ECO:0000256" key="6">
    <source>
        <dbReference type="ARBA" id="ARBA00022840"/>
    </source>
</evidence>
<dbReference type="InterPro" id="IPR003594">
    <property type="entry name" value="HATPase_dom"/>
</dbReference>
<evidence type="ECO:0000256" key="2">
    <source>
        <dbReference type="ARBA" id="ARBA00012438"/>
    </source>
</evidence>
<accession>A0A495R4A6</accession>
<organism evidence="9 10">
    <name type="scientific">Haloarcula quadrata</name>
    <dbReference type="NCBI Taxonomy" id="182779"/>
    <lineage>
        <taxon>Archaea</taxon>
        <taxon>Methanobacteriati</taxon>
        <taxon>Methanobacteriota</taxon>
        <taxon>Stenosarchaea group</taxon>
        <taxon>Halobacteria</taxon>
        <taxon>Halobacteriales</taxon>
        <taxon>Haloarculaceae</taxon>
        <taxon>Haloarcula</taxon>
    </lineage>
</organism>
<keyword evidence="10" id="KW-1185">Reference proteome</keyword>
<dbReference type="PANTHER" id="PTHR44936:SF10">
    <property type="entry name" value="SENSOR PROTEIN RSTB"/>
    <property type="match status" value="1"/>
</dbReference>
<name>A0A495R4A6_9EURY</name>
<dbReference type="SMART" id="SM00387">
    <property type="entry name" value="HATPase_c"/>
    <property type="match status" value="1"/>
</dbReference>
<comment type="caution">
    <text evidence="9">The sequence shown here is derived from an EMBL/GenBank/DDBJ whole genome shotgun (WGS) entry which is preliminary data.</text>
</comment>
<dbReference type="InterPro" id="IPR035965">
    <property type="entry name" value="PAS-like_dom_sf"/>
</dbReference>
<reference evidence="9 10" key="1">
    <citation type="submission" date="2018-10" db="EMBL/GenBank/DDBJ databases">
        <title>Genomic Encyclopedia of Archaeal and Bacterial Type Strains, Phase II (KMG-II): from individual species to whole genera.</title>
        <authorList>
            <person name="Goeker M."/>
        </authorList>
    </citation>
    <scope>NUCLEOTIDE SEQUENCE [LARGE SCALE GENOMIC DNA]</scope>
    <source>
        <strain evidence="9 10">DSM 11927</strain>
    </source>
</reference>
<dbReference type="GO" id="GO:0000155">
    <property type="term" value="F:phosphorelay sensor kinase activity"/>
    <property type="evidence" value="ECO:0007669"/>
    <property type="project" value="InterPro"/>
</dbReference>
<dbReference type="InterPro" id="IPR013656">
    <property type="entry name" value="PAS_4"/>
</dbReference>
<dbReference type="Gene3D" id="3.30.450.20">
    <property type="entry name" value="PAS domain"/>
    <property type="match status" value="1"/>
</dbReference>
<dbReference type="GO" id="GO:0005524">
    <property type="term" value="F:ATP binding"/>
    <property type="evidence" value="ECO:0007669"/>
    <property type="project" value="UniProtKB-KW"/>
</dbReference>
<comment type="catalytic activity">
    <reaction evidence="1">
        <text>ATP + protein L-histidine = ADP + protein N-phospho-L-histidine.</text>
        <dbReference type="EC" id="2.7.13.3"/>
    </reaction>
</comment>